<evidence type="ECO:0000313" key="3">
    <source>
        <dbReference type="Proteomes" id="UP001472677"/>
    </source>
</evidence>
<gene>
    <name evidence="2" type="ORF">V6N12_034484</name>
</gene>
<comment type="caution">
    <text evidence="2">The sequence shown here is derived from an EMBL/GenBank/DDBJ whole genome shotgun (WGS) entry which is preliminary data.</text>
</comment>
<keyword evidence="3" id="KW-1185">Reference proteome</keyword>
<proteinExistence type="predicted"/>
<reference evidence="2 3" key="1">
    <citation type="journal article" date="2024" name="G3 (Bethesda)">
        <title>Genome assembly of Hibiscus sabdariffa L. provides insights into metabolisms of medicinal natural products.</title>
        <authorList>
            <person name="Kim T."/>
        </authorList>
    </citation>
    <scope>NUCLEOTIDE SEQUENCE [LARGE SCALE GENOMIC DNA]</scope>
    <source>
        <strain evidence="2">TK-2024</strain>
        <tissue evidence="2">Old leaves</tissue>
    </source>
</reference>
<feature type="region of interest" description="Disordered" evidence="1">
    <location>
        <begin position="1"/>
        <end position="57"/>
    </location>
</feature>
<dbReference type="EMBL" id="JBBPBM010000027">
    <property type="protein sequence ID" value="KAK8538776.1"/>
    <property type="molecule type" value="Genomic_DNA"/>
</dbReference>
<feature type="compositionally biased region" description="Polar residues" evidence="1">
    <location>
        <begin position="11"/>
        <end position="38"/>
    </location>
</feature>
<organism evidence="2 3">
    <name type="scientific">Hibiscus sabdariffa</name>
    <name type="common">roselle</name>
    <dbReference type="NCBI Taxonomy" id="183260"/>
    <lineage>
        <taxon>Eukaryota</taxon>
        <taxon>Viridiplantae</taxon>
        <taxon>Streptophyta</taxon>
        <taxon>Embryophyta</taxon>
        <taxon>Tracheophyta</taxon>
        <taxon>Spermatophyta</taxon>
        <taxon>Magnoliopsida</taxon>
        <taxon>eudicotyledons</taxon>
        <taxon>Gunneridae</taxon>
        <taxon>Pentapetalae</taxon>
        <taxon>rosids</taxon>
        <taxon>malvids</taxon>
        <taxon>Malvales</taxon>
        <taxon>Malvaceae</taxon>
        <taxon>Malvoideae</taxon>
        <taxon>Hibiscus</taxon>
    </lineage>
</organism>
<protein>
    <submittedName>
        <fullName evidence="2">Uncharacterized protein</fullName>
    </submittedName>
</protein>
<sequence>MHDALHMTRQKVVSFSQNSATSLSENNSGAIGDNSSSPLVPEDVQIHESAPDSIAPDNCSDHGNFVADNVSNEVSDVWCIQLVQLFEGS</sequence>
<accession>A0ABR2DHA7</accession>
<name>A0ABR2DHA7_9ROSI</name>
<dbReference type="Proteomes" id="UP001472677">
    <property type="component" value="Unassembled WGS sequence"/>
</dbReference>
<evidence type="ECO:0000256" key="1">
    <source>
        <dbReference type="SAM" id="MobiDB-lite"/>
    </source>
</evidence>
<evidence type="ECO:0000313" key="2">
    <source>
        <dbReference type="EMBL" id="KAK8538776.1"/>
    </source>
</evidence>